<dbReference type="AlphaFoldDB" id="C5KA60"/>
<keyword evidence="2" id="KW-1185">Reference proteome</keyword>
<name>C5KA60_PERM5</name>
<evidence type="ECO:0000313" key="2">
    <source>
        <dbReference type="Proteomes" id="UP000007800"/>
    </source>
</evidence>
<dbReference type="GeneID" id="9048683"/>
<gene>
    <name evidence="1" type="ORF">Pmar_PMAR020815</name>
</gene>
<sequence>MSQALAGPDLWEHLEAVVDSLLDSRMARLALFVYLQERKRAIAWYKVPAKTYFVANMPIVSSIGDFLTSITEETNKIKEAMYDLPKCGGATPALFRQFEDAPSRIEDVAVVETDADSCNMSLVELDVENDDD</sequence>
<protein>
    <submittedName>
        <fullName evidence="1">Uncharacterized protein</fullName>
    </submittedName>
</protein>
<evidence type="ECO:0000313" key="1">
    <source>
        <dbReference type="EMBL" id="EER18633.1"/>
    </source>
</evidence>
<reference evidence="1 2" key="1">
    <citation type="submission" date="2008-07" db="EMBL/GenBank/DDBJ databases">
        <authorList>
            <person name="El-Sayed N."/>
            <person name="Caler E."/>
            <person name="Inman J."/>
            <person name="Amedeo P."/>
            <person name="Hass B."/>
            <person name="Wortman J."/>
        </authorList>
    </citation>
    <scope>NUCLEOTIDE SEQUENCE [LARGE SCALE GENOMIC DNA]</scope>
    <source>
        <strain evidence="2">ATCC 50983 / TXsc</strain>
    </source>
</reference>
<dbReference type="EMBL" id="GG671695">
    <property type="protein sequence ID" value="EER18633.1"/>
    <property type="molecule type" value="Genomic_DNA"/>
</dbReference>
<dbReference type="InParanoid" id="C5KA60"/>
<dbReference type="RefSeq" id="XP_002786837.1">
    <property type="nucleotide sequence ID" value="XM_002786791.1"/>
</dbReference>
<dbReference type="Proteomes" id="UP000007800">
    <property type="component" value="Unassembled WGS sequence"/>
</dbReference>
<proteinExistence type="predicted"/>
<organism evidence="2">
    <name type="scientific">Perkinsus marinus (strain ATCC 50983 / TXsc)</name>
    <dbReference type="NCBI Taxonomy" id="423536"/>
    <lineage>
        <taxon>Eukaryota</taxon>
        <taxon>Sar</taxon>
        <taxon>Alveolata</taxon>
        <taxon>Perkinsozoa</taxon>
        <taxon>Perkinsea</taxon>
        <taxon>Perkinsida</taxon>
        <taxon>Perkinsidae</taxon>
        <taxon>Perkinsus</taxon>
    </lineage>
</organism>
<accession>C5KA60</accession>